<proteinExistence type="predicted"/>
<dbReference type="EMBL" id="JACWMW010000001">
    <property type="protein sequence ID" value="MBD1383979.1"/>
    <property type="molecule type" value="Genomic_DNA"/>
</dbReference>
<comment type="caution">
    <text evidence="1">The sequence shown here is derived from an EMBL/GenBank/DDBJ whole genome shotgun (WGS) entry which is preliminary data.</text>
</comment>
<gene>
    <name evidence="1" type="ORF">IDJ75_01725</name>
</gene>
<protein>
    <submittedName>
        <fullName evidence="1">Uncharacterized protein</fullName>
    </submittedName>
</protein>
<evidence type="ECO:0000313" key="2">
    <source>
        <dbReference type="Proteomes" id="UP000618754"/>
    </source>
</evidence>
<keyword evidence="2" id="KW-1185">Reference proteome</keyword>
<evidence type="ECO:0000313" key="1">
    <source>
        <dbReference type="EMBL" id="MBD1383979.1"/>
    </source>
</evidence>
<name>A0ABR7X082_9SPHI</name>
<organism evidence="1 2">
    <name type="scientific">Mucilaginibacter rigui</name>
    <dbReference type="NCBI Taxonomy" id="534635"/>
    <lineage>
        <taxon>Bacteria</taxon>
        <taxon>Pseudomonadati</taxon>
        <taxon>Bacteroidota</taxon>
        <taxon>Sphingobacteriia</taxon>
        <taxon>Sphingobacteriales</taxon>
        <taxon>Sphingobacteriaceae</taxon>
        <taxon>Mucilaginibacter</taxon>
    </lineage>
</organism>
<sequence length="144" mass="14968">MAAYNEIVAFTKGIGVRPISFTSADGTAAKQTYAPADPASRINFLAISSSAATQKYMLLQLHNVISGEIAPMGTITIPANAGTNGSVPIVSGLNRGNLPWLQIDSDGNPFIDLNYNMNLEMKLLSALSAGETITVTTSGGSYAA</sequence>
<reference evidence="1 2" key="1">
    <citation type="submission" date="2020-09" db="EMBL/GenBank/DDBJ databases">
        <title>Novel species of Mucilaginibacter isolated from a glacier on the Tibetan Plateau.</title>
        <authorList>
            <person name="Liu Q."/>
            <person name="Xin Y.-H."/>
        </authorList>
    </citation>
    <scope>NUCLEOTIDE SEQUENCE [LARGE SCALE GENOMIC DNA]</scope>
    <source>
        <strain evidence="1 2">CGMCC 1.13878</strain>
    </source>
</reference>
<accession>A0ABR7X082</accession>
<dbReference type="Proteomes" id="UP000618754">
    <property type="component" value="Unassembled WGS sequence"/>
</dbReference>
<dbReference type="RefSeq" id="WP_191173887.1">
    <property type="nucleotide sequence ID" value="NZ_JACWMW010000001.1"/>
</dbReference>